<feature type="region of interest" description="Disordered" evidence="1">
    <location>
        <begin position="1"/>
        <end position="218"/>
    </location>
</feature>
<feature type="compositionally biased region" description="Polar residues" evidence="1">
    <location>
        <begin position="198"/>
        <end position="218"/>
    </location>
</feature>
<dbReference type="InParanoid" id="A0A409X4L3"/>
<protein>
    <submittedName>
        <fullName evidence="2">Uncharacterized protein</fullName>
    </submittedName>
</protein>
<evidence type="ECO:0000256" key="1">
    <source>
        <dbReference type="SAM" id="MobiDB-lite"/>
    </source>
</evidence>
<accession>A0A409X4L3</accession>
<dbReference type="Proteomes" id="UP000284706">
    <property type="component" value="Unassembled WGS sequence"/>
</dbReference>
<organism evidence="2 3">
    <name type="scientific">Gymnopilus dilepis</name>
    <dbReference type="NCBI Taxonomy" id="231916"/>
    <lineage>
        <taxon>Eukaryota</taxon>
        <taxon>Fungi</taxon>
        <taxon>Dikarya</taxon>
        <taxon>Basidiomycota</taxon>
        <taxon>Agaricomycotina</taxon>
        <taxon>Agaricomycetes</taxon>
        <taxon>Agaricomycetidae</taxon>
        <taxon>Agaricales</taxon>
        <taxon>Agaricineae</taxon>
        <taxon>Hymenogastraceae</taxon>
        <taxon>Gymnopilus</taxon>
    </lineage>
</organism>
<feature type="compositionally biased region" description="Basic residues" evidence="1">
    <location>
        <begin position="1"/>
        <end position="14"/>
    </location>
</feature>
<dbReference type="EMBL" id="NHYE01004238">
    <property type="protein sequence ID" value="PPQ85705.1"/>
    <property type="molecule type" value="Genomic_DNA"/>
</dbReference>
<reference evidence="2 3" key="1">
    <citation type="journal article" date="2018" name="Evol. Lett.">
        <title>Horizontal gene cluster transfer increased hallucinogenic mushroom diversity.</title>
        <authorList>
            <person name="Reynolds H.T."/>
            <person name="Vijayakumar V."/>
            <person name="Gluck-Thaler E."/>
            <person name="Korotkin H.B."/>
            <person name="Matheny P.B."/>
            <person name="Slot J.C."/>
        </authorList>
    </citation>
    <scope>NUCLEOTIDE SEQUENCE [LARGE SCALE GENOMIC DNA]</scope>
    <source>
        <strain evidence="2 3">SRW20</strain>
    </source>
</reference>
<dbReference type="AlphaFoldDB" id="A0A409X4L3"/>
<feature type="compositionally biased region" description="Polar residues" evidence="1">
    <location>
        <begin position="109"/>
        <end position="119"/>
    </location>
</feature>
<sequence>MSHNRKRNRVRSAPRRPYSPGFRPFTPEAEASTAVLGRPRNPSHTTSTSVRPPVTLSRPTRLAEHTDGNQTASFYDSNPQYTPHRPYSPGLRPFPPESEAFTAVLGQPRNPSDTTSTSVRPPVTLSRPTLATEHTVNSQAASTYDATPQSTPRRPYSPGFRPFPPEADAFTADIGRPRNASDTSSTSVRPPVPLSRPTRLTESTDSSQAVPTYDSTPQTTFFYYTPESAEEEAARHEANRKKKDRENISRKLKSLIDLQDSLASDEQLKALLSRRAPSTSAHITPAQNVQNFNSVSRIDDHQQLDQTEHEFAVNRRQSETRIPALHSPVLANSVLPSFNASYDDFERPDRATEH</sequence>
<proteinExistence type="predicted"/>
<gene>
    <name evidence="2" type="ORF">CVT26_006144</name>
</gene>
<evidence type="ECO:0000313" key="3">
    <source>
        <dbReference type="Proteomes" id="UP000284706"/>
    </source>
</evidence>
<name>A0A409X4L3_9AGAR</name>
<feature type="compositionally biased region" description="Polar residues" evidence="1">
    <location>
        <begin position="126"/>
        <end position="152"/>
    </location>
</feature>
<comment type="caution">
    <text evidence="2">The sequence shown here is derived from an EMBL/GenBank/DDBJ whole genome shotgun (WGS) entry which is preliminary data.</text>
</comment>
<feature type="compositionally biased region" description="Polar residues" evidence="1">
    <location>
        <begin position="68"/>
        <end position="81"/>
    </location>
</feature>
<keyword evidence="3" id="KW-1185">Reference proteome</keyword>
<feature type="non-terminal residue" evidence="2">
    <location>
        <position position="354"/>
    </location>
</feature>
<evidence type="ECO:0000313" key="2">
    <source>
        <dbReference type="EMBL" id="PPQ85705.1"/>
    </source>
</evidence>